<dbReference type="EMBL" id="JAJSOF020000009">
    <property type="protein sequence ID" value="KAJ4446133.1"/>
    <property type="molecule type" value="Genomic_DNA"/>
</dbReference>
<gene>
    <name evidence="1" type="ORF">ANN_12825</name>
</gene>
<protein>
    <submittedName>
        <fullName evidence="1">Uncharacterized protein</fullName>
    </submittedName>
</protein>
<keyword evidence="2" id="KW-1185">Reference proteome</keyword>
<name>A0ABQ8TJU5_PERAM</name>
<reference evidence="1 2" key="1">
    <citation type="journal article" date="2022" name="Allergy">
        <title>Genome assembly and annotation of Periplaneta americana reveal a comprehensive cockroach allergen profile.</title>
        <authorList>
            <person name="Wang L."/>
            <person name="Xiong Q."/>
            <person name="Saelim N."/>
            <person name="Wang L."/>
            <person name="Nong W."/>
            <person name="Wan A.T."/>
            <person name="Shi M."/>
            <person name="Liu X."/>
            <person name="Cao Q."/>
            <person name="Hui J.H.L."/>
            <person name="Sookrung N."/>
            <person name="Leung T.F."/>
            <person name="Tungtrongchitr A."/>
            <person name="Tsui S.K.W."/>
        </authorList>
    </citation>
    <scope>NUCLEOTIDE SEQUENCE [LARGE SCALE GENOMIC DNA]</scope>
    <source>
        <strain evidence="1">PWHHKU_190912</strain>
    </source>
</reference>
<evidence type="ECO:0000313" key="2">
    <source>
        <dbReference type="Proteomes" id="UP001148838"/>
    </source>
</evidence>
<proteinExistence type="predicted"/>
<sequence>MAGFCKGDNGPAGSLKAIYTMDMELEDEDVDVECPPSPEGVLHQSVLHHADTVSDNAIVVMIMKTEVESDGGMMEGNGRTQRKTLVLSITNICHSAITEIRTPFRSHSFMDIIEFMAGIDQMGGKFRFIS</sequence>
<organism evidence="1 2">
    <name type="scientific">Periplaneta americana</name>
    <name type="common">American cockroach</name>
    <name type="synonym">Blatta americana</name>
    <dbReference type="NCBI Taxonomy" id="6978"/>
    <lineage>
        <taxon>Eukaryota</taxon>
        <taxon>Metazoa</taxon>
        <taxon>Ecdysozoa</taxon>
        <taxon>Arthropoda</taxon>
        <taxon>Hexapoda</taxon>
        <taxon>Insecta</taxon>
        <taxon>Pterygota</taxon>
        <taxon>Neoptera</taxon>
        <taxon>Polyneoptera</taxon>
        <taxon>Dictyoptera</taxon>
        <taxon>Blattodea</taxon>
        <taxon>Blattoidea</taxon>
        <taxon>Blattidae</taxon>
        <taxon>Blattinae</taxon>
        <taxon>Periplaneta</taxon>
    </lineage>
</organism>
<comment type="caution">
    <text evidence="1">The sequence shown here is derived from an EMBL/GenBank/DDBJ whole genome shotgun (WGS) entry which is preliminary data.</text>
</comment>
<dbReference type="Proteomes" id="UP001148838">
    <property type="component" value="Unassembled WGS sequence"/>
</dbReference>
<accession>A0ABQ8TJU5</accession>
<evidence type="ECO:0000313" key="1">
    <source>
        <dbReference type="EMBL" id="KAJ4446133.1"/>
    </source>
</evidence>